<dbReference type="InterPro" id="IPR036388">
    <property type="entry name" value="WH-like_DNA-bd_sf"/>
</dbReference>
<evidence type="ECO:0000313" key="5">
    <source>
        <dbReference type="EMBL" id="KAE8663286.1"/>
    </source>
</evidence>
<dbReference type="Proteomes" id="UP000436088">
    <property type="component" value="Unassembled WGS sequence"/>
</dbReference>
<dbReference type="Gene3D" id="1.10.10.10">
    <property type="entry name" value="Winged helix-like DNA-binding domain superfamily/Winged helix DNA-binding domain"/>
    <property type="match status" value="1"/>
</dbReference>
<dbReference type="InterPro" id="IPR016461">
    <property type="entry name" value="COMT-like"/>
</dbReference>
<dbReference type="GO" id="GO:0032259">
    <property type="term" value="P:methylation"/>
    <property type="evidence" value="ECO:0007669"/>
    <property type="project" value="UniProtKB-KW"/>
</dbReference>
<keyword evidence="6" id="KW-1185">Reference proteome</keyword>
<sequence length="151" mass="16875">MQLTGASVLPMVLKSAIELDLLEIMAKAGPDALLSPKELASQLPTSNRDAPVMVDRMLGLLATYSILTYSLRTVADGKVERLYGLGPVCKFLTKNQDGVTLSSLTLMNQDKVLMERWLVDKNIIYLLLPNWDWIENCVYRKCIFSDNTNGH</sequence>
<dbReference type="InterPro" id="IPR012967">
    <property type="entry name" value="COMT_dimerisation"/>
</dbReference>
<reference evidence="5" key="1">
    <citation type="submission" date="2019-09" db="EMBL/GenBank/DDBJ databases">
        <title>Draft genome information of white flower Hibiscus syriacus.</title>
        <authorList>
            <person name="Kim Y.-M."/>
        </authorList>
    </citation>
    <scope>NUCLEOTIDE SEQUENCE [LARGE SCALE GENOMIC DNA]</scope>
    <source>
        <strain evidence="5">YM2019G1</strain>
    </source>
</reference>
<comment type="caution">
    <text evidence="5">The sequence shown here is derived from an EMBL/GenBank/DDBJ whole genome shotgun (WGS) entry which is preliminary data.</text>
</comment>
<organism evidence="5 6">
    <name type="scientific">Hibiscus syriacus</name>
    <name type="common">Rose of Sharon</name>
    <dbReference type="NCBI Taxonomy" id="106335"/>
    <lineage>
        <taxon>Eukaryota</taxon>
        <taxon>Viridiplantae</taxon>
        <taxon>Streptophyta</taxon>
        <taxon>Embryophyta</taxon>
        <taxon>Tracheophyta</taxon>
        <taxon>Spermatophyta</taxon>
        <taxon>Magnoliopsida</taxon>
        <taxon>eudicotyledons</taxon>
        <taxon>Gunneridae</taxon>
        <taxon>Pentapetalae</taxon>
        <taxon>rosids</taxon>
        <taxon>malvids</taxon>
        <taxon>Malvales</taxon>
        <taxon>Malvaceae</taxon>
        <taxon>Malvoideae</taxon>
        <taxon>Hibiscus</taxon>
    </lineage>
</organism>
<keyword evidence="3" id="KW-0949">S-adenosyl-L-methionine</keyword>
<accession>A0A6A2XMQ6</accession>
<keyword evidence="1" id="KW-0489">Methyltransferase</keyword>
<dbReference type="GO" id="GO:0008168">
    <property type="term" value="F:methyltransferase activity"/>
    <property type="evidence" value="ECO:0007669"/>
    <property type="project" value="UniProtKB-KW"/>
</dbReference>
<dbReference type="InterPro" id="IPR036390">
    <property type="entry name" value="WH_DNA-bd_sf"/>
</dbReference>
<dbReference type="PANTHER" id="PTHR11746">
    <property type="entry name" value="O-METHYLTRANSFERASE"/>
    <property type="match status" value="1"/>
</dbReference>
<dbReference type="GO" id="GO:0046983">
    <property type="term" value="F:protein dimerization activity"/>
    <property type="evidence" value="ECO:0007669"/>
    <property type="project" value="InterPro"/>
</dbReference>
<evidence type="ECO:0000259" key="4">
    <source>
        <dbReference type="Pfam" id="PF08100"/>
    </source>
</evidence>
<gene>
    <name evidence="5" type="ORF">F3Y22_tig00112988pilonHSYRG00060</name>
</gene>
<dbReference type="EMBL" id="VEPZ02001681">
    <property type="protein sequence ID" value="KAE8663286.1"/>
    <property type="molecule type" value="Genomic_DNA"/>
</dbReference>
<evidence type="ECO:0000256" key="2">
    <source>
        <dbReference type="ARBA" id="ARBA00022679"/>
    </source>
</evidence>
<evidence type="ECO:0000313" key="6">
    <source>
        <dbReference type="Proteomes" id="UP000436088"/>
    </source>
</evidence>
<evidence type="ECO:0000256" key="1">
    <source>
        <dbReference type="ARBA" id="ARBA00022603"/>
    </source>
</evidence>
<evidence type="ECO:0000256" key="3">
    <source>
        <dbReference type="ARBA" id="ARBA00022691"/>
    </source>
</evidence>
<proteinExistence type="predicted"/>
<keyword evidence="2" id="KW-0808">Transferase</keyword>
<dbReference type="Pfam" id="PF08100">
    <property type="entry name" value="Dimerisation"/>
    <property type="match status" value="1"/>
</dbReference>
<dbReference type="FunFam" id="1.10.10.10:FF:000357">
    <property type="entry name" value="Caffeic acid 3-O-methyltransferase"/>
    <property type="match status" value="1"/>
</dbReference>
<dbReference type="AlphaFoldDB" id="A0A6A2XMQ6"/>
<feature type="domain" description="O-methyltransferase dimerisation" evidence="4">
    <location>
        <begin position="1"/>
        <end position="94"/>
    </location>
</feature>
<name>A0A6A2XMQ6_HIBSY</name>
<protein>
    <submittedName>
        <fullName evidence="5">Caffeic acid 3-O-methyltransferase</fullName>
    </submittedName>
</protein>
<dbReference type="SUPFAM" id="SSF46785">
    <property type="entry name" value="Winged helix' DNA-binding domain"/>
    <property type="match status" value="1"/>
</dbReference>